<keyword evidence="1" id="KW-0175">Coiled coil</keyword>
<name>A0ABW7ND21_9BACT</name>
<gene>
    <name evidence="2" type="ORF">ACHKAR_16105</name>
</gene>
<dbReference type="Proteomes" id="UP001610063">
    <property type="component" value="Unassembled WGS sequence"/>
</dbReference>
<reference evidence="2 3" key="1">
    <citation type="journal article" date="2013" name="Int. J. Syst. Evol. Microbiol.">
        <title>Marinoscillum luteum sp. nov., isolated from marine sediment.</title>
        <authorList>
            <person name="Cha I.T."/>
            <person name="Park S.J."/>
            <person name="Kim S.J."/>
            <person name="Kim J.G."/>
            <person name="Jung M.Y."/>
            <person name="Shin K.S."/>
            <person name="Kwon K.K."/>
            <person name="Yang S.H."/>
            <person name="Seo Y.S."/>
            <person name="Rhee S.K."/>
        </authorList>
    </citation>
    <scope>NUCLEOTIDE SEQUENCE [LARGE SCALE GENOMIC DNA]</scope>
    <source>
        <strain evidence="2 3">KCTC 23939</strain>
    </source>
</reference>
<proteinExistence type="predicted"/>
<dbReference type="RefSeq" id="WP_395418421.1">
    <property type="nucleotide sequence ID" value="NZ_JBIPKE010000019.1"/>
</dbReference>
<feature type="coiled-coil region" evidence="1">
    <location>
        <begin position="337"/>
        <end position="364"/>
    </location>
</feature>
<comment type="caution">
    <text evidence="2">The sequence shown here is derived from an EMBL/GenBank/DDBJ whole genome shotgun (WGS) entry which is preliminary data.</text>
</comment>
<evidence type="ECO:0000313" key="3">
    <source>
        <dbReference type="Proteomes" id="UP001610063"/>
    </source>
</evidence>
<evidence type="ECO:0000256" key="1">
    <source>
        <dbReference type="SAM" id="Coils"/>
    </source>
</evidence>
<dbReference type="EMBL" id="JBIPKE010000019">
    <property type="protein sequence ID" value="MFH6984980.1"/>
    <property type="molecule type" value="Genomic_DNA"/>
</dbReference>
<keyword evidence="3" id="KW-1185">Reference proteome</keyword>
<evidence type="ECO:0000313" key="2">
    <source>
        <dbReference type="EMBL" id="MFH6984980.1"/>
    </source>
</evidence>
<protein>
    <recommendedName>
        <fullName evidence="4">Peptidase S74 domain-containing protein</fullName>
    </recommendedName>
</protein>
<accession>A0ABW7ND21</accession>
<sequence>MNKLSLLVISIFTYSLSYSQVTDTGDKVGIGQTNPSSKLDVYRNSGNETIATFGTNEGSINIAAAGSSTENPTYINYISSRNANNTAYEDFAIKTGGGVGQFLIKTNGNIGIGESSPQAMVHIKQSASGLTPTNVSGGMYIENSGSSNTHYVFQTATSGGGKSFSITNAGNVGIGTTSPNYQFEIFEGDGKETVAQFRTNEGIIGIAAAGNSTENPTYGNYISSRNASNTAYEDFGFKTSSGIPQLLIKTNGSVGIGTNNTGTHKLSVNGSIRSKEVKVEANWSDFVFYDDYELRTLEEVEQHINENGHLPEIPSEAEVTENGINLGEMNAKLLQKIEELTLYLIEQNKEINELKEKVSSLENK</sequence>
<organism evidence="2 3">
    <name type="scientific">Marinoscillum luteum</name>
    <dbReference type="NCBI Taxonomy" id="861051"/>
    <lineage>
        <taxon>Bacteria</taxon>
        <taxon>Pseudomonadati</taxon>
        <taxon>Bacteroidota</taxon>
        <taxon>Cytophagia</taxon>
        <taxon>Cytophagales</taxon>
        <taxon>Reichenbachiellaceae</taxon>
        <taxon>Marinoscillum</taxon>
    </lineage>
</organism>
<evidence type="ECO:0008006" key="4">
    <source>
        <dbReference type="Google" id="ProtNLM"/>
    </source>
</evidence>